<dbReference type="RefSeq" id="WP_281485706.1">
    <property type="nucleotide sequence ID" value="NZ_CP124543.1"/>
</dbReference>
<evidence type="ECO:0000313" key="4">
    <source>
        <dbReference type="EMBL" id="WGV28479.1"/>
    </source>
</evidence>
<dbReference type="GO" id="GO:0006601">
    <property type="term" value="P:creatine biosynthetic process"/>
    <property type="evidence" value="ECO:0007669"/>
    <property type="project" value="TreeGrafter"/>
</dbReference>
<protein>
    <submittedName>
        <fullName evidence="4">Inosamine-phosphate amidinotransferase 1</fullName>
    </submittedName>
</protein>
<accession>A0AAJ6NXU7</accession>
<evidence type="ECO:0000313" key="5">
    <source>
        <dbReference type="Proteomes" id="UP001223520"/>
    </source>
</evidence>
<dbReference type="Proteomes" id="UP001223520">
    <property type="component" value="Chromosome"/>
</dbReference>
<dbReference type="EMBL" id="CP124543">
    <property type="protein sequence ID" value="WGV28479.1"/>
    <property type="molecule type" value="Genomic_DNA"/>
</dbReference>
<dbReference type="SUPFAM" id="SSF55909">
    <property type="entry name" value="Pentein"/>
    <property type="match status" value="1"/>
</dbReference>
<name>A0AAJ6NXU7_9CYAN</name>
<dbReference type="PANTHER" id="PTHR10488:SF1">
    <property type="entry name" value="GLYCINE AMIDINOTRANSFERASE, MITOCHONDRIAL"/>
    <property type="match status" value="1"/>
</dbReference>
<dbReference type="KEGG" id="hbq:QI031_13840"/>
<evidence type="ECO:0000256" key="1">
    <source>
        <dbReference type="ARBA" id="ARBA00006943"/>
    </source>
</evidence>
<feature type="active site" evidence="3">
    <location>
        <position position="251"/>
    </location>
</feature>
<proteinExistence type="inferred from homology"/>
<keyword evidence="2" id="KW-0808">Transferase</keyword>
<dbReference type="PANTHER" id="PTHR10488">
    <property type="entry name" value="GLYCINE AMIDINOTRANSFERASE, MITOCHONDRIAL"/>
    <property type="match status" value="1"/>
</dbReference>
<feature type="active site" description="Amidino-cysteine intermediate" evidence="3">
    <location>
        <position position="355"/>
    </location>
</feature>
<dbReference type="AlphaFoldDB" id="A0AAJ6NXU7"/>
<dbReference type="InterPro" id="IPR033195">
    <property type="entry name" value="AmidinoTrfase"/>
</dbReference>
<dbReference type="GO" id="GO:0015068">
    <property type="term" value="F:glycine amidinotransferase activity"/>
    <property type="evidence" value="ECO:0007669"/>
    <property type="project" value="TreeGrafter"/>
</dbReference>
<keyword evidence="5" id="KW-1185">Reference proteome</keyword>
<evidence type="ECO:0000256" key="3">
    <source>
        <dbReference type="PIRSR" id="PIRSR633195-1"/>
    </source>
</evidence>
<reference evidence="4 5" key="1">
    <citation type="journal article" date="2023" name="Limnol Oceanogr Lett">
        <title>Environmental adaptations by the intertidal Antarctic cyanobacterium Halotia branconii CENA392 as revealed using long-read genome sequencing.</title>
        <authorList>
            <person name="Dextro R.B."/>
            <person name="Delbaje E."/>
            <person name="Freitas P.N.N."/>
            <person name="Geraldes V."/>
            <person name="Pinto E."/>
            <person name="Long P.F."/>
            <person name="Fiore M.F."/>
        </authorList>
    </citation>
    <scope>NUCLEOTIDE SEQUENCE [LARGE SCALE GENOMIC DNA]</scope>
    <source>
        <strain evidence="4 5">CENA392</strain>
    </source>
</reference>
<sequence length="371" mass="42023">MLKTLDQVHNGSHNKDFDQLSATIANNCKVSVYDEWSSLEEVIVGVVENARLPQIDPSVRGVDFPELADEDIPTGKFSDRVLEETQEDLAILVATLQELNVKVRRPEITNHSISFSTPNWSSCGHFNYCPRDVFLALGNQIIEAPSPSRSRYFEMNAYKKVFLEYFHSGTRWISAPKPMLLDELFTNPNSKQHGFLNSEIAFDAANILRLGKDILYQVSDSGNQLGGQWLQSILGNDYRVHQCINVYLGKHIDTTFTVVRPGLVVINPERVNHDNLPALFHNWDKIWCPEPVDIGYEGYPLSSIWIAMNFLVVNPELAIVDKRQVSLIKELEKRGVNVIGLQLRHARTLGGGFHCVTNDVRRSGLLEDYFN</sequence>
<organism evidence="4 5">
    <name type="scientific">Halotia branconii CENA392</name>
    <dbReference type="NCBI Taxonomy" id="1539056"/>
    <lineage>
        <taxon>Bacteria</taxon>
        <taxon>Bacillati</taxon>
        <taxon>Cyanobacteriota</taxon>
        <taxon>Cyanophyceae</taxon>
        <taxon>Nostocales</taxon>
        <taxon>Nodulariaceae</taxon>
        <taxon>Halotia</taxon>
    </lineage>
</organism>
<dbReference type="Gene3D" id="3.75.10.10">
    <property type="entry name" value="L-arginine/glycine Amidinotransferase, Chain A"/>
    <property type="match status" value="1"/>
</dbReference>
<feature type="active site" evidence="3">
    <location>
        <position position="203"/>
    </location>
</feature>
<evidence type="ECO:0000256" key="2">
    <source>
        <dbReference type="ARBA" id="ARBA00022679"/>
    </source>
</evidence>
<comment type="similarity">
    <text evidence="1">Belongs to the amidinotransferase family.</text>
</comment>
<gene>
    <name evidence="4" type="ORF">QI031_13840</name>
</gene>